<evidence type="ECO:0000313" key="6">
    <source>
        <dbReference type="EMBL" id="CAE8627292.1"/>
    </source>
</evidence>
<keyword evidence="2 4" id="KW-0853">WD repeat</keyword>
<dbReference type="GO" id="GO:0005737">
    <property type="term" value="C:cytoplasm"/>
    <property type="evidence" value="ECO:0007669"/>
    <property type="project" value="TreeGrafter"/>
</dbReference>
<evidence type="ECO:0000256" key="2">
    <source>
        <dbReference type="ARBA" id="ARBA00022574"/>
    </source>
</evidence>
<dbReference type="AlphaFoldDB" id="A0A813GQE4"/>
<dbReference type="PRINTS" id="PR00320">
    <property type="entry name" value="GPROTEINBRPT"/>
</dbReference>
<feature type="repeat" description="WD" evidence="4">
    <location>
        <begin position="242"/>
        <end position="283"/>
    </location>
</feature>
<keyword evidence="1" id="KW-0963">Cytoplasm</keyword>
<feature type="repeat" description="WD" evidence="4">
    <location>
        <begin position="469"/>
        <end position="509"/>
    </location>
</feature>
<dbReference type="GO" id="GO:0010992">
    <property type="term" value="P:ubiquitin recycling"/>
    <property type="evidence" value="ECO:0007669"/>
    <property type="project" value="TreeGrafter"/>
</dbReference>
<dbReference type="SMART" id="SM00320">
    <property type="entry name" value="WD40"/>
    <property type="match status" value="6"/>
</dbReference>
<dbReference type="PROSITE" id="PS50294">
    <property type="entry name" value="WD_REPEATS_REGION"/>
    <property type="match status" value="5"/>
</dbReference>
<feature type="non-terminal residue" evidence="6">
    <location>
        <position position="1"/>
    </location>
</feature>
<dbReference type="OrthoDB" id="10267436at2759"/>
<evidence type="ECO:0000256" key="3">
    <source>
        <dbReference type="ARBA" id="ARBA00022737"/>
    </source>
</evidence>
<evidence type="ECO:0000256" key="1">
    <source>
        <dbReference type="ARBA" id="ARBA00022490"/>
    </source>
</evidence>
<name>A0A813GQE4_POLGL</name>
<dbReference type="Gene3D" id="2.130.10.10">
    <property type="entry name" value="YVTN repeat-like/Quinoprotein amine dehydrogenase"/>
    <property type="match status" value="3"/>
</dbReference>
<dbReference type="SUPFAM" id="SSF50978">
    <property type="entry name" value="WD40 repeat-like"/>
    <property type="match status" value="2"/>
</dbReference>
<evidence type="ECO:0000313" key="7">
    <source>
        <dbReference type="Proteomes" id="UP000654075"/>
    </source>
</evidence>
<feature type="repeat" description="WD" evidence="4">
    <location>
        <begin position="415"/>
        <end position="449"/>
    </location>
</feature>
<dbReference type="PANTHER" id="PTHR19849">
    <property type="entry name" value="PHOSPHOLIPASE A-2-ACTIVATING PROTEIN"/>
    <property type="match status" value="1"/>
</dbReference>
<proteinExistence type="predicted"/>
<feature type="compositionally biased region" description="Low complexity" evidence="5">
    <location>
        <begin position="102"/>
        <end position="125"/>
    </location>
</feature>
<reference evidence="6" key="1">
    <citation type="submission" date="2021-02" db="EMBL/GenBank/DDBJ databases">
        <authorList>
            <person name="Dougan E. K."/>
            <person name="Rhodes N."/>
            <person name="Thang M."/>
            <person name="Chan C."/>
        </authorList>
    </citation>
    <scope>NUCLEOTIDE SEQUENCE</scope>
</reference>
<dbReference type="PANTHER" id="PTHR19849:SF0">
    <property type="entry name" value="PHOSPHOLIPASE A-2-ACTIVATING PROTEIN"/>
    <property type="match status" value="1"/>
</dbReference>
<feature type="repeat" description="WD" evidence="4">
    <location>
        <begin position="284"/>
        <end position="324"/>
    </location>
</feature>
<dbReference type="Proteomes" id="UP000654075">
    <property type="component" value="Unassembled WGS sequence"/>
</dbReference>
<feature type="region of interest" description="Disordered" evidence="5">
    <location>
        <begin position="60"/>
        <end position="125"/>
    </location>
</feature>
<protein>
    <submittedName>
        <fullName evidence="6">Uncharacterized protein</fullName>
    </submittedName>
</protein>
<gene>
    <name evidence="6" type="ORF">PGLA1383_LOCUS44094</name>
</gene>
<dbReference type="GO" id="GO:0043130">
    <property type="term" value="F:ubiquitin binding"/>
    <property type="evidence" value="ECO:0007669"/>
    <property type="project" value="TreeGrafter"/>
</dbReference>
<evidence type="ECO:0000256" key="5">
    <source>
        <dbReference type="SAM" id="MobiDB-lite"/>
    </source>
</evidence>
<dbReference type="InterPro" id="IPR020472">
    <property type="entry name" value="WD40_PAC1"/>
</dbReference>
<dbReference type="GO" id="GO:0005634">
    <property type="term" value="C:nucleus"/>
    <property type="evidence" value="ECO:0007669"/>
    <property type="project" value="TreeGrafter"/>
</dbReference>
<dbReference type="GO" id="GO:0043161">
    <property type="term" value="P:proteasome-mediated ubiquitin-dependent protein catabolic process"/>
    <property type="evidence" value="ECO:0007669"/>
    <property type="project" value="TreeGrafter"/>
</dbReference>
<dbReference type="Pfam" id="PF00400">
    <property type="entry name" value="WD40"/>
    <property type="match status" value="6"/>
</dbReference>
<evidence type="ECO:0000256" key="4">
    <source>
        <dbReference type="PROSITE-ProRule" id="PRU00221"/>
    </source>
</evidence>
<feature type="repeat" description="WD" evidence="4">
    <location>
        <begin position="325"/>
        <end position="366"/>
    </location>
</feature>
<keyword evidence="3" id="KW-0677">Repeat</keyword>
<dbReference type="InterPro" id="IPR015943">
    <property type="entry name" value="WD40/YVTN_repeat-like_dom_sf"/>
</dbReference>
<dbReference type="PROSITE" id="PS50082">
    <property type="entry name" value="WD_REPEATS_2"/>
    <property type="match status" value="5"/>
</dbReference>
<organism evidence="6 7">
    <name type="scientific">Polarella glacialis</name>
    <name type="common">Dinoflagellate</name>
    <dbReference type="NCBI Taxonomy" id="89957"/>
    <lineage>
        <taxon>Eukaryota</taxon>
        <taxon>Sar</taxon>
        <taxon>Alveolata</taxon>
        <taxon>Dinophyceae</taxon>
        <taxon>Suessiales</taxon>
        <taxon>Suessiaceae</taxon>
        <taxon>Polarella</taxon>
    </lineage>
</organism>
<dbReference type="EMBL" id="CAJNNV010029141">
    <property type="protein sequence ID" value="CAE8627292.1"/>
    <property type="molecule type" value="Genomic_DNA"/>
</dbReference>
<dbReference type="CDD" id="cd00200">
    <property type="entry name" value="WD40"/>
    <property type="match status" value="1"/>
</dbReference>
<dbReference type="InterPro" id="IPR036322">
    <property type="entry name" value="WD40_repeat_dom_sf"/>
</dbReference>
<dbReference type="InterPro" id="IPR001680">
    <property type="entry name" value="WD40_rpt"/>
</dbReference>
<sequence length="526" mass="55607">MPVDRRALRSALGRLRDDGRPRPSRPIVWRWFRLASAGHAPRQVSEVINLVATTFAEAASSELQQPTSEVGDELDEKVHEDRTTSSFCSGLPGEKLQQEVSAPTTPTTTTTTPPTTTPPTTATTTPRDACVELRVRTLDGNLLGTFDVDLGERVQVLIARVQAAMGPGADSGSTGKGRLQLVFGRQVLDVFATLAASGIQSAAELQAVRLPPEPPCLLATADRTTRIWQVGAAGHGRCVRTLDGHTDVVRCVVGICGRGLLASGSMDRTVRIWRISSGACIQMLVGHEDSVQSLASLPEDRIASGSLDRTVRVWCITSGECLWVLQGHESGVLGVTALPGGSMLASASTDRTVRLWSLNSGTCVQVMEGHEGMVRSVVSMVISTAGEEDLALLASSSTDKTLRVWHTNGTCAIVLEDHDAAVLSVAALPGAQLASASADRTVRIWQISTLPGDTAGCTFTLAGRCISVLEGHSAAVLCVASLPSHTLASASLDRTVRIWDTLTGECLQMLGGFSNEVVGVAQIHED</sequence>
<accession>A0A813GQE4</accession>
<comment type="caution">
    <text evidence="6">The sequence shown here is derived from an EMBL/GenBank/DDBJ whole genome shotgun (WGS) entry which is preliminary data.</text>
</comment>
<keyword evidence="7" id="KW-1185">Reference proteome</keyword>